<keyword evidence="1 3" id="KW-0963">Cytoplasm</keyword>
<comment type="subcellular location">
    <subcellularLocation>
        <location evidence="3">Cytoplasm</location>
    </subcellularLocation>
</comment>
<feature type="domain" description="Ribosome maturation factor RimP N-terminal" evidence="4">
    <location>
        <begin position="11"/>
        <end position="81"/>
    </location>
</feature>
<dbReference type="PANTHER" id="PTHR33867">
    <property type="entry name" value="RIBOSOME MATURATION FACTOR RIMP"/>
    <property type="match status" value="1"/>
</dbReference>
<dbReference type="OrthoDB" id="9805006at2"/>
<dbReference type="SUPFAM" id="SSF75420">
    <property type="entry name" value="YhbC-like, N-terminal domain"/>
    <property type="match status" value="1"/>
</dbReference>
<dbReference type="InterPro" id="IPR003728">
    <property type="entry name" value="Ribosome_maturation_RimP"/>
</dbReference>
<dbReference type="InterPro" id="IPR028989">
    <property type="entry name" value="RimP_N"/>
</dbReference>
<comment type="similarity">
    <text evidence="3">Belongs to the RimP family.</text>
</comment>
<sequence>MISDTLYNQLDKLIESKGIGLYGIDFLKDDATRILRISIYKKNGITLDDCETISNLISPLLDVELQDEDAYHLEVSSPGVERVLKEPKHFFYSIGENIEIYLFNKQIIRGILKEYCPANQDSDSYIVIDVTDSKNKRYPKGLQSIILRDCKKVKTFFVWNKH</sequence>
<organism evidence="5 6">
    <name type="scientific">Helicobacter aurati</name>
    <dbReference type="NCBI Taxonomy" id="137778"/>
    <lineage>
        <taxon>Bacteria</taxon>
        <taxon>Pseudomonadati</taxon>
        <taxon>Campylobacterota</taxon>
        <taxon>Epsilonproteobacteria</taxon>
        <taxon>Campylobacterales</taxon>
        <taxon>Helicobacteraceae</taxon>
        <taxon>Helicobacter</taxon>
    </lineage>
</organism>
<dbReference type="AlphaFoldDB" id="A0A3D8J7D7"/>
<comment type="function">
    <text evidence="3">Required for maturation of 30S ribosomal subunits.</text>
</comment>
<dbReference type="HAMAP" id="MF_01077">
    <property type="entry name" value="RimP"/>
    <property type="match status" value="1"/>
</dbReference>
<name>A0A3D8J7D7_9HELI</name>
<reference evidence="5 6" key="1">
    <citation type="submission" date="2018-04" db="EMBL/GenBank/DDBJ databases">
        <title>Novel Campyloabacter and Helicobacter Species and Strains.</title>
        <authorList>
            <person name="Mannion A.J."/>
            <person name="Shen Z."/>
            <person name="Fox J.G."/>
        </authorList>
    </citation>
    <scope>NUCLEOTIDE SEQUENCE [LARGE SCALE GENOMIC DNA]</scope>
    <source>
        <strain evidence="5 6">MIT 97-5075</strain>
    </source>
</reference>
<evidence type="ECO:0000256" key="1">
    <source>
        <dbReference type="ARBA" id="ARBA00022490"/>
    </source>
</evidence>
<evidence type="ECO:0000259" key="4">
    <source>
        <dbReference type="Pfam" id="PF02576"/>
    </source>
</evidence>
<evidence type="ECO:0000313" key="6">
    <source>
        <dbReference type="Proteomes" id="UP000256424"/>
    </source>
</evidence>
<accession>A0A3D8J7D7</accession>
<gene>
    <name evidence="3" type="primary">rimP</name>
    <name evidence="5" type="ORF">CQA66_01325</name>
</gene>
<dbReference type="GO" id="GO:0006412">
    <property type="term" value="P:translation"/>
    <property type="evidence" value="ECO:0007669"/>
    <property type="project" value="TreeGrafter"/>
</dbReference>
<protein>
    <recommendedName>
        <fullName evidence="3">Ribosome maturation factor RimP</fullName>
    </recommendedName>
</protein>
<evidence type="ECO:0000256" key="2">
    <source>
        <dbReference type="ARBA" id="ARBA00022517"/>
    </source>
</evidence>
<dbReference type="Pfam" id="PF02576">
    <property type="entry name" value="RimP_N"/>
    <property type="match status" value="1"/>
</dbReference>
<proteinExistence type="inferred from homology"/>
<evidence type="ECO:0000313" key="5">
    <source>
        <dbReference type="EMBL" id="RDU73338.1"/>
    </source>
</evidence>
<dbReference type="GO" id="GO:0000028">
    <property type="term" value="P:ribosomal small subunit assembly"/>
    <property type="evidence" value="ECO:0007669"/>
    <property type="project" value="TreeGrafter"/>
</dbReference>
<keyword evidence="6" id="KW-1185">Reference proteome</keyword>
<dbReference type="EMBL" id="NXLW01000002">
    <property type="protein sequence ID" value="RDU73338.1"/>
    <property type="molecule type" value="Genomic_DNA"/>
</dbReference>
<dbReference type="RefSeq" id="WP_104762952.1">
    <property type="nucleotide sequence ID" value="NZ_FZPM01000012.1"/>
</dbReference>
<dbReference type="GO" id="GO:0005829">
    <property type="term" value="C:cytosol"/>
    <property type="evidence" value="ECO:0007669"/>
    <property type="project" value="TreeGrafter"/>
</dbReference>
<dbReference type="Proteomes" id="UP000256424">
    <property type="component" value="Unassembled WGS sequence"/>
</dbReference>
<dbReference type="Gene3D" id="3.30.300.70">
    <property type="entry name" value="RimP-like superfamily, N-terminal"/>
    <property type="match status" value="1"/>
</dbReference>
<dbReference type="InterPro" id="IPR035956">
    <property type="entry name" value="RimP_N_sf"/>
</dbReference>
<dbReference type="PANTHER" id="PTHR33867:SF1">
    <property type="entry name" value="RIBOSOME MATURATION FACTOR RIMP"/>
    <property type="match status" value="1"/>
</dbReference>
<evidence type="ECO:0000256" key="3">
    <source>
        <dbReference type="HAMAP-Rule" id="MF_01077"/>
    </source>
</evidence>
<keyword evidence="2 3" id="KW-0690">Ribosome biogenesis</keyword>
<comment type="caution">
    <text evidence="5">The sequence shown here is derived from an EMBL/GenBank/DDBJ whole genome shotgun (WGS) entry which is preliminary data.</text>
</comment>